<protein>
    <submittedName>
        <fullName evidence="2">Uncharacterized protein</fullName>
    </submittedName>
</protein>
<dbReference type="VEuPathDB" id="MicrosporidiaDB:EDEG_00650"/>
<proteinExistence type="predicted"/>
<dbReference type="HOGENOM" id="CLU_518764_0_0_1"/>
<feature type="region of interest" description="Disordered" evidence="1">
    <location>
        <begin position="43"/>
        <end position="74"/>
    </location>
</feature>
<evidence type="ECO:0000256" key="1">
    <source>
        <dbReference type="SAM" id="MobiDB-lite"/>
    </source>
</evidence>
<sequence>MWMPYLCRTNSSNHNLVLIAAVLMFNTTLKAINSNLITQKDISPQNSVREKTSNNTNEDMKKQNAGSSSLKNIQSNENINQITKTQNSPTKTANITEKTIQNKSTVDSNQFREETNRSEQKIADDNEKIYWAARVSYCKNIKNTNSENFPTKEEIKQFENLPIKIPIENDYLSIFLPDNVENNQYKFKPLDFKQVKIHEQAKRNISPDRPESEKPYEDDSDSTQEKNSSEDEAINPLSTRNIQKIEDVDLKKFVTEWVQEYNNFVKTKDEQIKKNGNDLDFDDLLQKMYCDVSDFFDSFFSKRKIKNIRKNSFNKKVEELISKNLAYVEKISKNIHNPEIKRICLKFYLFGLDFSQKEIFSPKGIKYKFPQLIMLLSTIGKYLLKNEVYKDLEHELNEFENIYTDEFVASKNAAIVKLKKGTINQLFENFKNPCLKKILLTSSFFKFEDRNSENRKSYTFGDAHILNINHDLRIEFLNIILKTDDLIDLVFSEEYLTETEILFSQGFYIHSKLKDHCHYEKIKTI</sequence>
<organism evidence="2 3">
    <name type="scientific">Edhazardia aedis (strain USNM 41457)</name>
    <name type="common">Microsporidian parasite</name>
    <dbReference type="NCBI Taxonomy" id="1003232"/>
    <lineage>
        <taxon>Eukaryota</taxon>
        <taxon>Fungi</taxon>
        <taxon>Fungi incertae sedis</taxon>
        <taxon>Microsporidia</taxon>
        <taxon>Edhazardia</taxon>
    </lineage>
</organism>
<feature type="compositionally biased region" description="Polar residues" evidence="1">
    <location>
        <begin position="64"/>
        <end position="74"/>
    </location>
</feature>
<keyword evidence="3" id="KW-1185">Reference proteome</keyword>
<dbReference type="Proteomes" id="UP000003163">
    <property type="component" value="Unassembled WGS sequence"/>
</dbReference>
<feature type="compositionally biased region" description="Basic and acidic residues" evidence="1">
    <location>
        <begin position="200"/>
        <end position="229"/>
    </location>
</feature>
<feature type="compositionally biased region" description="Basic and acidic residues" evidence="1">
    <location>
        <begin position="48"/>
        <end position="62"/>
    </location>
</feature>
<feature type="region of interest" description="Disordered" evidence="1">
    <location>
        <begin position="200"/>
        <end position="238"/>
    </location>
</feature>
<dbReference type="EMBL" id="AFBI03000007">
    <property type="protein sequence ID" value="EJW05292.1"/>
    <property type="molecule type" value="Genomic_DNA"/>
</dbReference>
<name>J9DVH7_EDHAE</name>
<comment type="caution">
    <text evidence="2">The sequence shown here is derived from an EMBL/GenBank/DDBJ whole genome shotgun (WGS) entry which is preliminary data.</text>
</comment>
<dbReference type="InParanoid" id="J9DVH7"/>
<accession>J9DVH7</accession>
<evidence type="ECO:0000313" key="2">
    <source>
        <dbReference type="EMBL" id="EJW05292.1"/>
    </source>
</evidence>
<gene>
    <name evidence="2" type="ORF">EDEG_00650</name>
</gene>
<reference evidence="3" key="2">
    <citation type="submission" date="2015-07" db="EMBL/GenBank/DDBJ databases">
        <title>Contrasting host-pathogen interactions and genome evolution in two generalist and specialist microsporidian pathogens of mosquitoes.</title>
        <authorList>
            <consortium name="The Broad Institute Genomics Platform"/>
            <consortium name="The Broad Institute Genome Sequencing Center for Infectious Disease"/>
            <person name="Cuomo C.A."/>
            <person name="Sanscrainte N.D."/>
            <person name="Goldberg J.M."/>
            <person name="Heiman D."/>
            <person name="Young S."/>
            <person name="Zeng Q."/>
            <person name="Becnel J.J."/>
            <person name="Birren B.W."/>
        </authorList>
    </citation>
    <scope>NUCLEOTIDE SEQUENCE [LARGE SCALE GENOMIC DNA]</scope>
    <source>
        <strain evidence="3">USNM 41457</strain>
    </source>
</reference>
<dbReference type="AlphaFoldDB" id="J9DVH7"/>
<evidence type="ECO:0000313" key="3">
    <source>
        <dbReference type="Proteomes" id="UP000003163"/>
    </source>
</evidence>
<reference evidence="2 3" key="1">
    <citation type="submission" date="2011-08" db="EMBL/GenBank/DDBJ databases">
        <authorList>
            <person name="Liu Z.J."/>
            <person name="Shi F.L."/>
            <person name="Lu J.Q."/>
            <person name="Li M."/>
            <person name="Wang Z.L."/>
        </authorList>
    </citation>
    <scope>NUCLEOTIDE SEQUENCE [LARGE SCALE GENOMIC DNA]</scope>
    <source>
        <strain evidence="2 3">USNM 41457</strain>
    </source>
</reference>